<comment type="subunit">
    <text evidence="1">Collagen polypeptide chains are complexed within the cuticle by disulfide bonds and other types of covalent cross-links.</text>
</comment>
<keyword evidence="5" id="KW-0472">Membrane</keyword>
<dbReference type="PANTHER" id="PTHR24637">
    <property type="entry name" value="COLLAGEN"/>
    <property type="match status" value="1"/>
</dbReference>
<evidence type="ECO:0000313" key="8">
    <source>
        <dbReference type="Proteomes" id="UP000218231"/>
    </source>
</evidence>
<feature type="compositionally biased region" description="Basic residues" evidence="4">
    <location>
        <begin position="259"/>
        <end position="271"/>
    </location>
</feature>
<feature type="region of interest" description="Disordered" evidence="4">
    <location>
        <begin position="152"/>
        <end position="271"/>
    </location>
</feature>
<evidence type="ECO:0000313" key="7">
    <source>
        <dbReference type="EMBL" id="PAV89771.1"/>
    </source>
</evidence>
<dbReference type="EMBL" id="LIAE01006431">
    <property type="protein sequence ID" value="PAV89771.1"/>
    <property type="molecule type" value="Genomic_DNA"/>
</dbReference>
<dbReference type="GO" id="GO:0042302">
    <property type="term" value="F:structural constituent of cuticle"/>
    <property type="evidence" value="ECO:0007669"/>
    <property type="project" value="InterPro"/>
</dbReference>
<feature type="transmembrane region" description="Helical" evidence="5">
    <location>
        <begin position="6"/>
        <end position="28"/>
    </location>
</feature>
<evidence type="ECO:0000256" key="3">
    <source>
        <dbReference type="ARBA" id="ARBA00023157"/>
    </source>
</evidence>
<feature type="compositionally biased region" description="Gly residues" evidence="4">
    <location>
        <begin position="183"/>
        <end position="194"/>
    </location>
</feature>
<feature type="domain" description="Nematode cuticle collagen N-terminal" evidence="6">
    <location>
        <begin position="4"/>
        <end position="56"/>
    </location>
</feature>
<protein>
    <recommendedName>
        <fullName evidence="6">Nematode cuticle collagen N-terminal domain-containing protein</fullName>
    </recommendedName>
</protein>
<dbReference type="SMART" id="SM01088">
    <property type="entry name" value="Col_cuticle_N"/>
    <property type="match status" value="1"/>
</dbReference>
<dbReference type="AlphaFoldDB" id="A0A2A2LU75"/>
<dbReference type="STRING" id="2018661.A0A2A2LU75"/>
<keyword evidence="5" id="KW-1133">Transmembrane helix</keyword>
<name>A0A2A2LU75_9BILA</name>
<comment type="caution">
    <text evidence="7">The sequence shown here is derived from an EMBL/GenBank/DDBJ whole genome shotgun (WGS) entry which is preliminary data.</text>
</comment>
<evidence type="ECO:0000256" key="1">
    <source>
        <dbReference type="ARBA" id="ARBA00011518"/>
    </source>
</evidence>
<keyword evidence="2" id="KW-0677">Repeat</keyword>
<keyword evidence="5" id="KW-0812">Transmembrane</keyword>
<dbReference type="Pfam" id="PF01484">
    <property type="entry name" value="Col_cuticle_N"/>
    <property type="match status" value="1"/>
</dbReference>
<accession>A0A2A2LU75</accession>
<keyword evidence="3" id="KW-1015">Disulfide bond</keyword>
<sequence>MVRLAVYATTTASAFVVVAVILAAILIVNDIEGMREDVMSHINEFKVVSEDTWGQIAVFHGVVNGVSEPVEFASIVGRNKRSAGACNCGLPRRDCPAGTSWIANPNPRKLSKVVHQMSRGVYRARKDVQGILEFPDQLGRIFFRMIIGSTNNSSFSPGGPNGPQGVDGLEGPRGPAGADCSTGRGGPGGPGRCGPVGESGPPGLDGRPGDCGPKGDSGPPGISGNDGLPGEDGRPAEAGPAGSNGEDAGYCECPQRAAAKARKRRKLRRRA</sequence>
<evidence type="ECO:0000259" key="6">
    <source>
        <dbReference type="SMART" id="SM01088"/>
    </source>
</evidence>
<gene>
    <name evidence="7" type="ORF">WR25_22428</name>
</gene>
<reference evidence="7 8" key="1">
    <citation type="journal article" date="2017" name="Curr. Biol.">
        <title>Genome architecture and evolution of a unichromosomal asexual nematode.</title>
        <authorList>
            <person name="Fradin H."/>
            <person name="Zegar C."/>
            <person name="Gutwein M."/>
            <person name="Lucas J."/>
            <person name="Kovtun M."/>
            <person name="Corcoran D."/>
            <person name="Baugh L.R."/>
            <person name="Kiontke K."/>
            <person name="Gunsalus K."/>
            <person name="Fitch D.H."/>
            <person name="Piano F."/>
        </authorList>
    </citation>
    <scope>NUCLEOTIDE SEQUENCE [LARGE SCALE GENOMIC DNA]</scope>
    <source>
        <strain evidence="7">PF1309</strain>
    </source>
</reference>
<evidence type="ECO:0000256" key="4">
    <source>
        <dbReference type="SAM" id="MobiDB-lite"/>
    </source>
</evidence>
<dbReference type="PANTHER" id="PTHR24637:SF421">
    <property type="entry name" value="CUTICLE COLLAGEN DPY-2"/>
    <property type="match status" value="1"/>
</dbReference>
<evidence type="ECO:0000256" key="5">
    <source>
        <dbReference type="SAM" id="Phobius"/>
    </source>
</evidence>
<dbReference type="Proteomes" id="UP000218231">
    <property type="component" value="Unassembled WGS sequence"/>
</dbReference>
<evidence type="ECO:0000256" key="2">
    <source>
        <dbReference type="ARBA" id="ARBA00022737"/>
    </source>
</evidence>
<organism evidence="7 8">
    <name type="scientific">Diploscapter pachys</name>
    <dbReference type="NCBI Taxonomy" id="2018661"/>
    <lineage>
        <taxon>Eukaryota</taxon>
        <taxon>Metazoa</taxon>
        <taxon>Ecdysozoa</taxon>
        <taxon>Nematoda</taxon>
        <taxon>Chromadorea</taxon>
        <taxon>Rhabditida</taxon>
        <taxon>Rhabditina</taxon>
        <taxon>Rhabditomorpha</taxon>
        <taxon>Rhabditoidea</taxon>
        <taxon>Rhabditidae</taxon>
        <taxon>Diploscapter</taxon>
    </lineage>
</organism>
<proteinExistence type="predicted"/>
<keyword evidence="8" id="KW-1185">Reference proteome</keyword>
<dbReference type="OrthoDB" id="5851005at2759"/>
<dbReference type="InterPro" id="IPR002486">
    <property type="entry name" value="Col_cuticle_N"/>
</dbReference>